<evidence type="ECO:0000256" key="3">
    <source>
        <dbReference type="ARBA" id="ARBA00022490"/>
    </source>
</evidence>
<evidence type="ECO:0000256" key="2">
    <source>
        <dbReference type="ARBA" id="ARBA00006260"/>
    </source>
</evidence>
<dbReference type="GO" id="GO:0005885">
    <property type="term" value="C:Arp2/3 protein complex"/>
    <property type="evidence" value="ECO:0007669"/>
    <property type="project" value="InterPro"/>
</dbReference>
<dbReference type="InterPro" id="IPR015943">
    <property type="entry name" value="WD40/YVTN_repeat-like_dom_sf"/>
</dbReference>
<dbReference type="Pfam" id="PF00400">
    <property type="entry name" value="WD40"/>
    <property type="match status" value="1"/>
</dbReference>
<evidence type="ECO:0000256" key="9">
    <source>
        <dbReference type="ARBA" id="ARBA00041789"/>
    </source>
</evidence>
<evidence type="ECO:0000256" key="6">
    <source>
        <dbReference type="ARBA" id="ARBA00023203"/>
    </source>
</evidence>
<dbReference type="AlphaFoldDB" id="A0A1I7XSB6"/>
<dbReference type="WBParaSite" id="Hba_20633">
    <property type="protein sequence ID" value="Hba_20633"/>
    <property type="gene ID" value="Hba_20633"/>
</dbReference>
<evidence type="ECO:0000313" key="10">
    <source>
        <dbReference type="Proteomes" id="UP000095283"/>
    </source>
</evidence>
<dbReference type="Gene3D" id="2.130.10.10">
    <property type="entry name" value="YVTN repeat-like/Quinoprotein amine dehydrogenase"/>
    <property type="match status" value="1"/>
</dbReference>
<keyword evidence="7" id="KW-0206">Cytoskeleton</keyword>
<evidence type="ECO:0000256" key="5">
    <source>
        <dbReference type="ARBA" id="ARBA00022737"/>
    </source>
</evidence>
<name>A0A1I7XSB6_HETBA</name>
<evidence type="ECO:0000256" key="1">
    <source>
        <dbReference type="ARBA" id="ARBA00004245"/>
    </source>
</evidence>
<evidence type="ECO:0000256" key="7">
    <source>
        <dbReference type="ARBA" id="ARBA00023212"/>
    </source>
</evidence>
<dbReference type="PANTHER" id="PTHR10709:SF2">
    <property type="entry name" value="ACTIN-RELATED PROTEIN 2_3 COMPLEX SUBUNIT"/>
    <property type="match status" value="1"/>
</dbReference>
<dbReference type="InterPro" id="IPR036322">
    <property type="entry name" value="WD40_repeat_dom_sf"/>
</dbReference>
<protein>
    <recommendedName>
        <fullName evidence="8">Arp2/3 complex 41 kDa subunit</fullName>
    </recommendedName>
    <alternativeName>
        <fullName evidence="9">p41-ARC</fullName>
    </alternativeName>
</protein>
<dbReference type="InterPro" id="IPR001680">
    <property type="entry name" value="WD40_rpt"/>
</dbReference>
<keyword evidence="10" id="KW-1185">Reference proteome</keyword>
<evidence type="ECO:0000313" key="11">
    <source>
        <dbReference type="WBParaSite" id="Hba_20633"/>
    </source>
</evidence>
<evidence type="ECO:0000256" key="8">
    <source>
        <dbReference type="ARBA" id="ARBA00041244"/>
    </source>
</evidence>
<evidence type="ECO:0000256" key="4">
    <source>
        <dbReference type="ARBA" id="ARBA00022574"/>
    </source>
</evidence>
<proteinExistence type="inferred from homology"/>
<keyword evidence="4" id="KW-0853">WD repeat</keyword>
<accession>A0A1I7XSB6</accession>
<keyword evidence="3" id="KW-0963">Cytoplasm</keyword>
<dbReference type="PANTHER" id="PTHR10709">
    <property type="entry name" value="ACTIN-RELATED PROTEIN 2/3 COMPLEX SUBUNIT 1"/>
    <property type="match status" value="1"/>
</dbReference>
<dbReference type="GO" id="GO:0034314">
    <property type="term" value="P:Arp2/3 complex-mediated actin nucleation"/>
    <property type="evidence" value="ECO:0007669"/>
    <property type="project" value="InterPro"/>
</dbReference>
<sequence length="176" mass="19584">MSGVPVQHWNLGIGAITCHAWNKDRTQHQAMRFKFSPGVMGIGWVSKQIKKPIKSTVNCIDWHPNNVLLAVGACDFKARVFSAWVKEVDEKPSPNPWGSKMPFGQLLGEYSAGGWVHNVSFSPSGCRLIWVSHDSGISLVDANEACIVCYNFIFCRNAAVEKIDVQLKTLHQNMIT</sequence>
<organism evidence="10 11">
    <name type="scientific">Heterorhabditis bacteriophora</name>
    <name type="common">Entomopathogenic nematode worm</name>
    <dbReference type="NCBI Taxonomy" id="37862"/>
    <lineage>
        <taxon>Eukaryota</taxon>
        <taxon>Metazoa</taxon>
        <taxon>Ecdysozoa</taxon>
        <taxon>Nematoda</taxon>
        <taxon>Chromadorea</taxon>
        <taxon>Rhabditida</taxon>
        <taxon>Rhabditina</taxon>
        <taxon>Rhabditomorpha</taxon>
        <taxon>Strongyloidea</taxon>
        <taxon>Heterorhabditidae</taxon>
        <taxon>Heterorhabditis</taxon>
    </lineage>
</organism>
<comment type="similarity">
    <text evidence="2">Belongs to the WD repeat ARPC1 family.</text>
</comment>
<reference evidence="11" key="1">
    <citation type="submission" date="2016-11" db="UniProtKB">
        <authorList>
            <consortium name="WormBaseParasite"/>
        </authorList>
    </citation>
    <scope>IDENTIFICATION</scope>
</reference>
<dbReference type="GO" id="GO:0051015">
    <property type="term" value="F:actin filament binding"/>
    <property type="evidence" value="ECO:0007669"/>
    <property type="project" value="TreeGrafter"/>
</dbReference>
<dbReference type="Proteomes" id="UP000095283">
    <property type="component" value="Unplaced"/>
</dbReference>
<dbReference type="SUPFAM" id="SSF50978">
    <property type="entry name" value="WD40 repeat-like"/>
    <property type="match status" value="1"/>
</dbReference>
<keyword evidence="6" id="KW-0009">Actin-binding</keyword>
<dbReference type="SMART" id="SM00320">
    <property type="entry name" value="WD40"/>
    <property type="match status" value="2"/>
</dbReference>
<comment type="subcellular location">
    <subcellularLocation>
        <location evidence="1">Cytoplasm</location>
        <location evidence="1">Cytoskeleton</location>
    </subcellularLocation>
</comment>
<dbReference type="InterPro" id="IPR017383">
    <property type="entry name" value="ARPC1"/>
</dbReference>
<keyword evidence="5" id="KW-0677">Repeat</keyword>